<dbReference type="OrthoDB" id="9776021at2"/>
<protein>
    <submittedName>
        <fullName evidence="1">Uncharacterized protein</fullName>
    </submittedName>
</protein>
<organism evidence="1 2">
    <name type="scientific">Cellulomonas gilvus (strain ATCC 13127 / NRRL B-14078)</name>
    <name type="common">Cellvibrio gilvus</name>
    <dbReference type="NCBI Taxonomy" id="593907"/>
    <lineage>
        <taxon>Bacteria</taxon>
        <taxon>Bacillati</taxon>
        <taxon>Actinomycetota</taxon>
        <taxon>Actinomycetes</taxon>
        <taxon>Micrococcales</taxon>
        <taxon>Cellulomonadaceae</taxon>
        <taxon>Cellulomonas</taxon>
    </lineage>
</organism>
<keyword evidence="2" id="KW-1185">Reference proteome</keyword>
<dbReference type="HOGENOM" id="CLU_1048427_0_0_11"/>
<dbReference type="Proteomes" id="UP000000485">
    <property type="component" value="Chromosome"/>
</dbReference>
<dbReference type="EMBL" id="CP002665">
    <property type="protein sequence ID" value="AEI13358.1"/>
    <property type="molecule type" value="Genomic_DNA"/>
</dbReference>
<proteinExistence type="predicted"/>
<dbReference type="AlphaFoldDB" id="F8A5R8"/>
<reference evidence="2" key="1">
    <citation type="submission" date="2011-04" db="EMBL/GenBank/DDBJ databases">
        <title>Complete sequence of Cellvibrio gilvus ATCC 13127.</title>
        <authorList>
            <person name="Lucas S."/>
            <person name="Han J."/>
            <person name="Lapidus A."/>
            <person name="Cheng J.-F."/>
            <person name="Goodwin L."/>
            <person name="Pitluck S."/>
            <person name="Peters L."/>
            <person name="Munk A."/>
            <person name="Detter J.C."/>
            <person name="Han C."/>
            <person name="Tapia R."/>
            <person name="Land M."/>
            <person name="Hauser L."/>
            <person name="Kyrpides N."/>
            <person name="Ivanova N."/>
            <person name="Ovchinnikova G."/>
            <person name="Pagani I."/>
            <person name="Mead D."/>
            <person name="Brumm P."/>
            <person name="Woyke T."/>
        </authorList>
    </citation>
    <scope>NUCLEOTIDE SEQUENCE [LARGE SCALE GENOMIC DNA]</scope>
    <source>
        <strain evidence="2">ATCC 13127 / NRRL B-14078</strain>
    </source>
</reference>
<dbReference type="STRING" id="593907.Celgi_2865"/>
<name>F8A5R8_CELGA</name>
<gene>
    <name evidence="1" type="ordered locus">Celgi_2865</name>
</gene>
<accession>F8A5R8</accession>
<dbReference type="RefSeq" id="WP_013884875.1">
    <property type="nucleotide sequence ID" value="NC_015671.1"/>
</dbReference>
<dbReference type="KEGG" id="cga:Celgi_2865"/>
<sequence length="265" mass="29836">MTTFATETEAFYPIRLREGEFEALVPRFVQRLSERWLWADWKPLLDGPAGRVRPDIALISKDCSRWCVVEVELASHPESHFRGQFEALEAAYYDTHLLRGLSAAFPSLAPSDIERLLREEPPTLLCVADDLSESLRIACRDFGFELAVGTPYRSGSGSYAIEWRRVPSSLMEKRGPSGVEYLLRLAPERLGGRQRGTLPRGFPNIKDFSLRVGQTMYPTRVFDLTTARAIYLPKGAVQVQGRPLVIRPIDPAQALYELLNGEVLG</sequence>
<evidence type="ECO:0000313" key="2">
    <source>
        <dbReference type="Proteomes" id="UP000000485"/>
    </source>
</evidence>
<evidence type="ECO:0000313" key="1">
    <source>
        <dbReference type="EMBL" id="AEI13358.1"/>
    </source>
</evidence>